<reference evidence="1 2" key="2">
    <citation type="journal article" date="2012" name="Proc. Natl. Acad. Sci. U.S.A.">
        <title>Gain and loss of multiple functionally related, horizontally transferred genes in the reduced genomes of two microsporidian parasites.</title>
        <authorList>
            <person name="Pombert J.-F."/>
            <person name="Selman M."/>
            <person name="Burki F."/>
            <person name="Bardell F.T."/>
            <person name="Farinelli L."/>
            <person name="Solter L.F."/>
            <person name="Whitman D.W."/>
            <person name="Weiss L.M."/>
            <person name="Corradi N."/>
            <person name="Keeling P.J."/>
        </authorList>
    </citation>
    <scope>NUCLEOTIDE SEQUENCE [LARGE SCALE GENOMIC DNA]</scope>
    <source>
        <strain evidence="1 2">ATCC 50506</strain>
    </source>
</reference>
<evidence type="ECO:0000313" key="1">
    <source>
        <dbReference type="EMBL" id="ADM12696.1"/>
    </source>
</evidence>
<proteinExistence type="predicted"/>
<protein>
    <submittedName>
        <fullName evidence="1">Uncharacterized protein</fullName>
    </submittedName>
</protein>
<sequence>MGHLWKTALDWAGVLGQNLRKEFDGNARLKDACSRIAREWSEWREGVEKTGVFWLGQRAGEISGRVMRLSDASMGLALEAAGIGRVWRGQREFQKRLNRMFRIPQYYGGIRKSEGESGRDRRAGGLVQFRPSLMGMGWRVYSWIRRGFGVGWNDLDIEEIENEQLSRIFEGMEGQGESGPWTEEGAADIHSLWKEIGGSGMSVVDIRNVSTVGSIGRRRLESGFEVEIAGQKGGKWTRHVFVMQAVFERGADGRWSLGRLRWTRVG</sequence>
<dbReference type="EMBL" id="CP001952">
    <property type="protein sequence ID" value="ADM12696.1"/>
    <property type="molecule type" value="Genomic_DNA"/>
</dbReference>
<dbReference type="GeneID" id="9699765"/>
<organism evidence="1 2">
    <name type="scientific">Encephalitozoon intestinalis (strain ATCC 50506)</name>
    <name type="common">Microsporidian parasite</name>
    <name type="synonym">Septata intestinalis</name>
    <dbReference type="NCBI Taxonomy" id="876142"/>
    <lineage>
        <taxon>Eukaryota</taxon>
        <taxon>Fungi</taxon>
        <taxon>Fungi incertae sedis</taxon>
        <taxon>Microsporidia</taxon>
        <taxon>Unikaryonidae</taxon>
        <taxon>Encephalitozoon</taxon>
    </lineage>
</organism>
<accession>E0SA74</accession>
<dbReference type="KEGG" id="ein:Eint_111970"/>
<dbReference type="VEuPathDB" id="MicrosporidiaDB:Eint_111970"/>
<dbReference type="AlphaFoldDB" id="E0SA74"/>
<keyword evidence="2" id="KW-1185">Reference proteome</keyword>
<dbReference type="Proteomes" id="UP000002313">
    <property type="component" value="Chromosome XI"/>
</dbReference>
<dbReference type="HOGENOM" id="CLU_1045952_0_0_1"/>
<dbReference type="RefSeq" id="XP_003074056.1">
    <property type="nucleotide sequence ID" value="XM_003074010.1"/>
</dbReference>
<gene>
    <name evidence="1" type="ORF">Eint_111970</name>
</gene>
<dbReference type="OrthoDB" id="2195489at2759"/>
<name>E0SA74_ENCIT</name>
<reference evidence="1 2" key="1">
    <citation type="journal article" date="2010" name="Nat. Commun.">
        <title>The complete sequence of the smallest known nuclear genome from the microsporidian Encephalitozoon intestinalis.</title>
        <authorList>
            <person name="Corradi N."/>
            <person name="Pombert J.-F."/>
            <person name="Farinelli L."/>
            <person name="Didier E.S."/>
            <person name="Keeling P.J."/>
        </authorList>
    </citation>
    <scope>NUCLEOTIDE SEQUENCE [LARGE SCALE GENOMIC DNA]</scope>
    <source>
        <strain evidence="1 2">ATCC 50506</strain>
    </source>
</reference>
<evidence type="ECO:0000313" key="2">
    <source>
        <dbReference type="Proteomes" id="UP000002313"/>
    </source>
</evidence>